<dbReference type="PANTHER" id="PTHR34035:SF1">
    <property type="entry name" value="TESTIS-EXPRESSED PROTEIN 47"/>
    <property type="match status" value="1"/>
</dbReference>
<accession>A0AAD7WBP1</accession>
<dbReference type="AlphaFoldDB" id="A0AAD7WBP1"/>
<evidence type="ECO:0000313" key="3">
    <source>
        <dbReference type="Proteomes" id="UP001221898"/>
    </source>
</evidence>
<dbReference type="InterPro" id="IPR007024">
    <property type="entry name" value="BLUF_domain"/>
</dbReference>
<keyword evidence="3" id="KW-1185">Reference proteome</keyword>
<dbReference type="GO" id="GO:0009882">
    <property type="term" value="F:blue light photoreceptor activity"/>
    <property type="evidence" value="ECO:0007669"/>
    <property type="project" value="InterPro"/>
</dbReference>
<feature type="domain" description="BLUF" evidence="1">
    <location>
        <begin position="85"/>
        <end position="189"/>
    </location>
</feature>
<dbReference type="Pfam" id="PF24787">
    <property type="entry name" value="TEX47"/>
    <property type="match status" value="1"/>
</dbReference>
<name>A0AAD7WBP1_9TELE</name>
<organism evidence="2 3">
    <name type="scientific">Aldrovandia affinis</name>
    <dbReference type="NCBI Taxonomy" id="143900"/>
    <lineage>
        <taxon>Eukaryota</taxon>
        <taxon>Metazoa</taxon>
        <taxon>Chordata</taxon>
        <taxon>Craniata</taxon>
        <taxon>Vertebrata</taxon>
        <taxon>Euteleostomi</taxon>
        <taxon>Actinopterygii</taxon>
        <taxon>Neopterygii</taxon>
        <taxon>Teleostei</taxon>
        <taxon>Notacanthiformes</taxon>
        <taxon>Halosauridae</taxon>
        <taxon>Aldrovandia</taxon>
    </lineage>
</organism>
<dbReference type="EMBL" id="JAINUG010000166">
    <property type="protein sequence ID" value="KAJ8390690.1"/>
    <property type="molecule type" value="Genomic_DNA"/>
</dbReference>
<comment type="caution">
    <text evidence="2">The sequence shown here is derived from an EMBL/GenBank/DDBJ whole genome shotgun (WGS) entry which is preliminary data.</text>
</comment>
<dbReference type="GO" id="GO:0071949">
    <property type="term" value="F:FAD binding"/>
    <property type="evidence" value="ECO:0007669"/>
    <property type="project" value="InterPro"/>
</dbReference>
<dbReference type="PANTHER" id="PTHR34035">
    <property type="entry name" value="TESTIS-EXPRESSED PROTEIN 47"/>
    <property type="match status" value="1"/>
</dbReference>
<gene>
    <name evidence="2" type="ORF">AAFF_G00100700</name>
</gene>
<dbReference type="Proteomes" id="UP001221898">
    <property type="component" value="Unassembled WGS sequence"/>
</dbReference>
<reference evidence="2" key="1">
    <citation type="journal article" date="2023" name="Science">
        <title>Genome structures resolve the early diversification of teleost fishes.</title>
        <authorList>
            <person name="Parey E."/>
            <person name="Louis A."/>
            <person name="Montfort J."/>
            <person name="Bouchez O."/>
            <person name="Roques C."/>
            <person name="Iampietro C."/>
            <person name="Lluch J."/>
            <person name="Castinel A."/>
            <person name="Donnadieu C."/>
            <person name="Desvignes T."/>
            <person name="Floi Bucao C."/>
            <person name="Jouanno E."/>
            <person name="Wen M."/>
            <person name="Mejri S."/>
            <person name="Dirks R."/>
            <person name="Jansen H."/>
            <person name="Henkel C."/>
            <person name="Chen W.J."/>
            <person name="Zahm M."/>
            <person name="Cabau C."/>
            <person name="Klopp C."/>
            <person name="Thompson A.W."/>
            <person name="Robinson-Rechavi M."/>
            <person name="Braasch I."/>
            <person name="Lecointre G."/>
            <person name="Bobe J."/>
            <person name="Postlethwait J.H."/>
            <person name="Berthelot C."/>
            <person name="Roest Crollius H."/>
            <person name="Guiguen Y."/>
        </authorList>
    </citation>
    <scope>NUCLEOTIDE SEQUENCE</scope>
    <source>
        <strain evidence="2">NC1722</strain>
    </source>
</reference>
<sequence length="294" mass="33458">MPIMASRSKKTRAAPFGVGFFAFGERASLFTKLEESRRAVRKDMEAANRDKKQKGSEENVGTSLFHRRLAQRMLPDPQEEMKFLLHRMVVIGRISPELADKRDLGGHYEKLSQHLQRRYQADAFTGLLLLYPSHVMHIVESSSDVLVSVLRDLKDMQTCPHSALIVEPRVLVVSHDLRSRLFQEWSYKVLDLPATTLSDRNRNREPTEKMVTGALKQILKLGSHLLNGRKDSSVSPESLLDQVPELIVPQDVLAQLLEREELLTPQQYLQTYHSPFNKRITSGHMFGSGCSNTV</sequence>
<dbReference type="SMART" id="SM01034">
    <property type="entry name" value="BLUF"/>
    <property type="match status" value="1"/>
</dbReference>
<evidence type="ECO:0000313" key="2">
    <source>
        <dbReference type="EMBL" id="KAJ8390690.1"/>
    </source>
</evidence>
<evidence type="ECO:0000259" key="1">
    <source>
        <dbReference type="SMART" id="SM01034"/>
    </source>
</evidence>
<proteinExistence type="predicted"/>
<dbReference type="InterPro" id="IPR055308">
    <property type="entry name" value="TEX47-like"/>
</dbReference>
<protein>
    <recommendedName>
        <fullName evidence="1">BLUF domain-containing protein</fullName>
    </recommendedName>
</protein>